<dbReference type="EMBL" id="BSOS01000005">
    <property type="protein sequence ID" value="GLR65601.1"/>
    <property type="molecule type" value="Genomic_DNA"/>
</dbReference>
<dbReference type="SMART" id="SM00530">
    <property type="entry name" value="HTH_XRE"/>
    <property type="match status" value="1"/>
</dbReference>
<dbReference type="Pfam" id="PF06114">
    <property type="entry name" value="Peptidase_M78"/>
    <property type="match status" value="1"/>
</dbReference>
<feature type="domain" description="HTH cro/C1-type" evidence="5">
    <location>
        <begin position="10"/>
        <end position="64"/>
    </location>
</feature>
<dbReference type="Pfam" id="PF09856">
    <property type="entry name" value="ScfRs"/>
    <property type="match status" value="1"/>
</dbReference>
<name>A0ABQ5ZZG1_9PROT</name>
<sequence>MSKTAIGKTIRRLRMEQGYSQQGLAQKLGISTSYLNLVEHDQRNVTASLLFKLTDILHVDLAALSGVQEREFEVALREVFADPQLAIEPVPEAEIQALAAAPNGARAILALHRALAGAREESLGITLPSGRKIMLPNEEVRDFFHDHENHFPALEAAAEAINATLNAQTIGSSHALAERLRQVHGLIVRVQPLPGALRVFDAKARLLTLSEDLPRESRGFQMAFQLALLEARDAIDPIIKAANPSSRDATELLRIGLLNYITGAILMPYDAFLETARHLRYDVDAIAARFGVSYEQACHRLSTLQRNGARGVPFFFLRVDPAGNVSKRFSAAGFPFMRFGGTCPRWIVHSAFATPGTIRVQVAQLSATETFLCFARAITGRPARWGEPPPVRVVAMGCDISHAGEVVYGDGLDLATAAVGIGLSCRLCDRQDCRSRAFPPLAHRLSIDPLTTSASPYKFEAKK</sequence>
<evidence type="ECO:0000256" key="4">
    <source>
        <dbReference type="ARBA" id="ARBA00023163"/>
    </source>
</evidence>
<comment type="caution">
    <text evidence="6">The sequence shown here is derived from an EMBL/GenBank/DDBJ whole genome shotgun (WGS) entry which is preliminary data.</text>
</comment>
<dbReference type="InterPro" id="IPR050807">
    <property type="entry name" value="TransReg_Diox_bact_type"/>
</dbReference>
<dbReference type="SUPFAM" id="SSF47413">
    <property type="entry name" value="lambda repressor-like DNA-binding domains"/>
    <property type="match status" value="1"/>
</dbReference>
<evidence type="ECO:0000256" key="3">
    <source>
        <dbReference type="ARBA" id="ARBA00023125"/>
    </source>
</evidence>
<keyword evidence="2" id="KW-0805">Transcription regulation</keyword>
<dbReference type="Pfam" id="PF01381">
    <property type="entry name" value="HTH_3"/>
    <property type="match status" value="1"/>
</dbReference>
<keyword evidence="7" id="KW-1185">Reference proteome</keyword>
<dbReference type="Proteomes" id="UP001156641">
    <property type="component" value="Unassembled WGS sequence"/>
</dbReference>
<accession>A0ABQ5ZZG1</accession>
<dbReference type="InterPro" id="IPR010359">
    <property type="entry name" value="IrrE_HExxH"/>
</dbReference>
<dbReference type="PROSITE" id="PS50943">
    <property type="entry name" value="HTH_CROC1"/>
    <property type="match status" value="1"/>
</dbReference>
<dbReference type="InterPro" id="IPR001387">
    <property type="entry name" value="Cro/C1-type_HTH"/>
</dbReference>
<comment type="similarity">
    <text evidence="1">Belongs to the short-chain fatty acyl-CoA assimilation regulator (ScfR) family.</text>
</comment>
<dbReference type="InterPro" id="IPR010982">
    <property type="entry name" value="Lambda_DNA-bd_dom_sf"/>
</dbReference>
<evidence type="ECO:0000259" key="5">
    <source>
        <dbReference type="PROSITE" id="PS50943"/>
    </source>
</evidence>
<evidence type="ECO:0000313" key="7">
    <source>
        <dbReference type="Proteomes" id="UP001156641"/>
    </source>
</evidence>
<dbReference type="Gene3D" id="1.10.260.40">
    <property type="entry name" value="lambda repressor-like DNA-binding domains"/>
    <property type="match status" value="1"/>
</dbReference>
<dbReference type="RefSeq" id="WP_284256102.1">
    <property type="nucleotide sequence ID" value="NZ_BSOS01000005.1"/>
</dbReference>
<keyword evidence="3" id="KW-0238">DNA-binding</keyword>
<proteinExistence type="inferred from homology"/>
<gene>
    <name evidence="6" type="ORF">GCM10010909_02790</name>
</gene>
<reference evidence="7" key="1">
    <citation type="journal article" date="2019" name="Int. J. Syst. Evol. Microbiol.">
        <title>The Global Catalogue of Microorganisms (GCM) 10K type strain sequencing project: providing services to taxonomists for standard genome sequencing and annotation.</title>
        <authorList>
            <consortium name="The Broad Institute Genomics Platform"/>
            <consortium name="The Broad Institute Genome Sequencing Center for Infectious Disease"/>
            <person name="Wu L."/>
            <person name="Ma J."/>
        </authorList>
    </citation>
    <scope>NUCLEOTIDE SEQUENCE [LARGE SCALE GENOMIC DNA]</scope>
    <source>
        <strain evidence="7">NBRC 112502</strain>
    </source>
</reference>
<evidence type="ECO:0000256" key="1">
    <source>
        <dbReference type="ARBA" id="ARBA00007227"/>
    </source>
</evidence>
<dbReference type="PANTHER" id="PTHR46797:SF23">
    <property type="entry name" value="HTH-TYPE TRANSCRIPTIONAL REGULATOR SUTR"/>
    <property type="match status" value="1"/>
</dbReference>
<protein>
    <submittedName>
        <fullName evidence="6">Transcriptional regulator</fullName>
    </submittedName>
</protein>
<keyword evidence="4" id="KW-0804">Transcription</keyword>
<dbReference type="PIRSF" id="PIRSF019251">
    <property type="entry name" value="Rv0465c"/>
    <property type="match status" value="1"/>
</dbReference>
<evidence type="ECO:0000256" key="2">
    <source>
        <dbReference type="ARBA" id="ARBA00023015"/>
    </source>
</evidence>
<dbReference type="CDD" id="cd00093">
    <property type="entry name" value="HTH_XRE"/>
    <property type="match status" value="1"/>
</dbReference>
<evidence type="ECO:0000313" key="6">
    <source>
        <dbReference type="EMBL" id="GLR65601.1"/>
    </source>
</evidence>
<dbReference type="InterPro" id="IPR018653">
    <property type="entry name" value="ScfR_C"/>
</dbReference>
<dbReference type="InterPro" id="IPR026281">
    <property type="entry name" value="HTH_RamB"/>
</dbReference>
<organism evidence="6 7">
    <name type="scientific">Acidocella aquatica</name>
    <dbReference type="NCBI Taxonomy" id="1922313"/>
    <lineage>
        <taxon>Bacteria</taxon>
        <taxon>Pseudomonadati</taxon>
        <taxon>Pseudomonadota</taxon>
        <taxon>Alphaproteobacteria</taxon>
        <taxon>Acetobacterales</taxon>
        <taxon>Acidocellaceae</taxon>
        <taxon>Acidocella</taxon>
    </lineage>
</organism>
<dbReference type="PANTHER" id="PTHR46797">
    <property type="entry name" value="HTH-TYPE TRANSCRIPTIONAL REGULATOR"/>
    <property type="match status" value="1"/>
</dbReference>